<dbReference type="InterPro" id="IPR036908">
    <property type="entry name" value="RlpA-like_sf"/>
</dbReference>
<keyword evidence="4" id="KW-1185">Reference proteome</keyword>
<gene>
    <name evidence="3" type="primary">yocH_2</name>
    <name evidence="3" type="ORF">SCARR_05204</name>
</gene>
<dbReference type="AlphaFoldDB" id="A0A6C2UUQ4"/>
<dbReference type="Proteomes" id="UP000346198">
    <property type="component" value="Unassembled WGS sequence"/>
</dbReference>
<dbReference type="Pfam" id="PF06725">
    <property type="entry name" value="3D"/>
    <property type="match status" value="1"/>
</dbReference>
<evidence type="ECO:0000256" key="1">
    <source>
        <dbReference type="ARBA" id="ARBA00022729"/>
    </source>
</evidence>
<dbReference type="CDD" id="cd22786">
    <property type="entry name" value="DPBB_YuiC-like"/>
    <property type="match status" value="1"/>
</dbReference>
<feature type="domain" description="3D" evidence="2">
    <location>
        <begin position="85"/>
        <end position="144"/>
    </location>
</feature>
<evidence type="ECO:0000313" key="3">
    <source>
        <dbReference type="EMBL" id="VGO23101.1"/>
    </source>
</evidence>
<dbReference type="EMBL" id="CAAHFH010000003">
    <property type="protein sequence ID" value="VGO23101.1"/>
    <property type="molecule type" value="Genomic_DNA"/>
</dbReference>
<dbReference type="GO" id="GO:0019867">
    <property type="term" value="C:outer membrane"/>
    <property type="evidence" value="ECO:0007669"/>
    <property type="project" value="InterPro"/>
</dbReference>
<dbReference type="InterPro" id="IPR051933">
    <property type="entry name" value="Resuscitation_pf_RpfB"/>
</dbReference>
<dbReference type="PROSITE" id="PS51257">
    <property type="entry name" value="PROKAR_LIPOPROTEIN"/>
    <property type="match status" value="1"/>
</dbReference>
<evidence type="ECO:0000259" key="2">
    <source>
        <dbReference type="Pfam" id="PF06725"/>
    </source>
</evidence>
<accession>A0A6C2UUQ4</accession>
<proteinExistence type="predicted"/>
<name>A0A6C2UUQ4_9BACT</name>
<dbReference type="GO" id="GO:0009254">
    <property type="term" value="P:peptidoglycan turnover"/>
    <property type="evidence" value="ECO:0007669"/>
    <property type="project" value="InterPro"/>
</dbReference>
<dbReference type="SUPFAM" id="SSF50685">
    <property type="entry name" value="Barwin-like endoglucanases"/>
    <property type="match status" value="1"/>
</dbReference>
<keyword evidence="1" id="KW-0732">Signal</keyword>
<dbReference type="PANTHER" id="PTHR39160:SF4">
    <property type="entry name" value="RESUSCITATION-PROMOTING FACTOR RPFB"/>
    <property type="match status" value="1"/>
</dbReference>
<protein>
    <submittedName>
        <fullName evidence="3">Cell wall-binding protein YocH</fullName>
    </submittedName>
</protein>
<dbReference type="InterPro" id="IPR010611">
    <property type="entry name" value="3D_dom"/>
</dbReference>
<reference evidence="3 4" key="1">
    <citation type="submission" date="2019-04" db="EMBL/GenBank/DDBJ databases">
        <authorList>
            <person name="Van Vliet M D."/>
        </authorList>
    </citation>
    <scope>NUCLEOTIDE SEQUENCE [LARGE SCALE GENOMIC DNA]</scope>
    <source>
        <strain evidence="3 4">F21</strain>
    </source>
</reference>
<evidence type="ECO:0000313" key="4">
    <source>
        <dbReference type="Proteomes" id="UP000346198"/>
    </source>
</evidence>
<dbReference type="PANTHER" id="PTHR39160">
    <property type="entry name" value="CELL WALL-BINDING PROTEIN YOCH"/>
    <property type="match status" value="1"/>
</dbReference>
<dbReference type="Gene3D" id="2.40.40.10">
    <property type="entry name" value="RlpA-like domain"/>
    <property type="match status" value="1"/>
</dbReference>
<dbReference type="RefSeq" id="WP_136065184.1">
    <property type="nucleotide sequence ID" value="NZ_CAAHFH010000003.1"/>
</dbReference>
<sequence length="148" mass="16436">MKNTALFIILAALLSGCATGRRYRVPGNQKPEIVNIETTGYCKCGKCCGWKRNWKFQPVVAYGPAKGKPKAVGITASGTHADWGTIAADTRYYPFGTIMEVPGYGWGRVEDIGGGIKGMHIDLYFPSHSQALEWGREWKKVKIWKPKK</sequence>
<dbReference type="GO" id="GO:0004553">
    <property type="term" value="F:hydrolase activity, hydrolyzing O-glycosyl compounds"/>
    <property type="evidence" value="ECO:0007669"/>
    <property type="project" value="InterPro"/>
</dbReference>
<organism evidence="3 4">
    <name type="scientific">Pontiella sulfatireligans</name>
    <dbReference type="NCBI Taxonomy" id="2750658"/>
    <lineage>
        <taxon>Bacteria</taxon>
        <taxon>Pseudomonadati</taxon>
        <taxon>Kiritimatiellota</taxon>
        <taxon>Kiritimatiellia</taxon>
        <taxon>Kiritimatiellales</taxon>
        <taxon>Pontiellaceae</taxon>
        <taxon>Pontiella</taxon>
    </lineage>
</organism>